<reference evidence="2" key="1">
    <citation type="submission" date="2022-07" db="EMBL/GenBank/DDBJ databases">
        <title>Chromosome-level genome of Muraenolepis orangiensis.</title>
        <authorList>
            <person name="Kim J."/>
        </authorList>
    </citation>
    <scope>NUCLEOTIDE SEQUENCE</scope>
    <source>
        <strain evidence="2">KU_S4_2022</strain>
        <tissue evidence="2">Muscle</tissue>
    </source>
</reference>
<feature type="region of interest" description="Disordered" evidence="1">
    <location>
        <begin position="18"/>
        <end position="45"/>
    </location>
</feature>
<dbReference type="AlphaFoldDB" id="A0A9Q0EV13"/>
<gene>
    <name evidence="2" type="ORF">NHX12_017578</name>
</gene>
<comment type="caution">
    <text evidence="2">The sequence shown here is derived from an EMBL/GenBank/DDBJ whole genome shotgun (WGS) entry which is preliminary data.</text>
</comment>
<organism evidence="2 3">
    <name type="scientific">Muraenolepis orangiensis</name>
    <name type="common">Patagonian moray cod</name>
    <dbReference type="NCBI Taxonomy" id="630683"/>
    <lineage>
        <taxon>Eukaryota</taxon>
        <taxon>Metazoa</taxon>
        <taxon>Chordata</taxon>
        <taxon>Craniata</taxon>
        <taxon>Vertebrata</taxon>
        <taxon>Euteleostomi</taxon>
        <taxon>Actinopterygii</taxon>
        <taxon>Neopterygii</taxon>
        <taxon>Teleostei</taxon>
        <taxon>Neoteleostei</taxon>
        <taxon>Acanthomorphata</taxon>
        <taxon>Zeiogadaria</taxon>
        <taxon>Gadariae</taxon>
        <taxon>Gadiformes</taxon>
        <taxon>Muraenolepidoidei</taxon>
        <taxon>Muraenolepididae</taxon>
        <taxon>Muraenolepis</taxon>
    </lineage>
</organism>
<evidence type="ECO:0000313" key="2">
    <source>
        <dbReference type="EMBL" id="KAJ3614001.1"/>
    </source>
</evidence>
<accession>A0A9Q0EV13</accession>
<dbReference type="EMBL" id="JANIIK010000034">
    <property type="protein sequence ID" value="KAJ3614001.1"/>
    <property type="molecule type" value="Genomic_DNA"/>
</dbReference>
<sequence length="169" mass="19524">MLDLGLHLTSQRQTLQVSRPARGASQLASERRSTGLWGSRSGSPAKSTCEPVFLSPPLVYVHQAVHQAWVYVHQNVHQAWVYVHQNVHQAWVYVHQNVHQAWVYVHQNVHQAWVYVHQNVHQAWVYVQQYVHQDANRKVLFFWAFRFQLVEEADTEAGNAGTEVLAKAK</sequence>
<dbReference type="Proteomes" id="UP001148018">
    <property type="component" value="Unassembled WGS sequence"/>
</dbReference>
<name>A0A9Q0EV13_9TELE</name>
<proteinExistence type="predicted"/>
<evidence type="ECO:0000313" key="3">
    <source>
        <dbReference type="Proteomes" id="UP001148018"/>
    </source>
</evidence>
<evidence type="ECO:0000256" key="1">
    <source>
        <dbReference type="SAM" id="MobiDB-lite"/>
    </source>
</evidence>
<keyword evidence="3" id="KW-1185">Reference proteome</keyword>
<protein>
    <submittedName>
        <fullName evidence="2">Uncharacterized protein</fullName>
    </submittedName>
</protein>